<dbReference type="OrthoDB" id="3684223at2759"/>
<keyword evidence="4" id="KW-1185">Reference proteome</keyword>
<reference evidence="3" key="1">
    <citation type="journal article" date="2020" name="Stud. Mycol.">
        <title>101 Dothideomycetes genomes: a test case for predicting lifestyles and emergence of pathogens.</title>
        <authorList>
            <person name="Haridas S."/>
            <person name="Albert R."/>
            <person name="Binder M."/>
            <person name="Bloem J."/>
            <person name="Labutti K."/>
            <person name="Salamov A."/>
            <person name="Andreopoulos B."/>
            <person name="Baker S."/>
            <person name="Barry K."/>
            <person name="Bills G."/>
            <person name="Bluhm B."/>
            <person name="Cannon C."/>
            <person name="Castanera R."/>
            <person name="Culley D."/>
            <person name="Daum C."/>
            <person name="Ezra D."/>
            <person name="Gonzalez J."/>
            <person name="Henrissat B."/>
            <person name="Kuo A."/>
            <person name="Liang C."/>
            <person name="Lipzen A."/>
            <person name="Lutzoni F."/>
            <person name="Magnuson J."/>
            <person name="Mondo S."/>
            <person name="Nolan M."/>
            <person name="Ohm R."/>
            <person name="Pangilinan J."/>
            <person name="Park H.-J."/>
            <person name="Ramirez L."/>
            <person name="Alfaro M."/>
            <person name="Sun H."/>
            <person name="Tritt A."/>
            <person name="Yoshinaga Y."/>
            <person name="Zwiers L.-H."/>
            <person name="Turgeon B."/>
            <person name="Goodwin S."/>
            <person name="Spatafora J."/>
            <person name="Crous P."/>
            <person name="Grigoriev I."/>
        </authorList>
    </citation>
    <scope>NUCLEOTIDE SEQUENCE</scope>
    <source>
        <strain evidence="3">CBS 122367</strain>
    </source>
</reference>
<dbReference type="EMBL" id="MU005630">
    <property type="protein sequence ID" value="KAF2676772.1"/>
    <property type="molecule type" value="Genomic_DNA"/>
</dbReference>
<feature type="transmembrane region" description="Helical" evidence="2">
    <location>
        <begin position="178"/>
        <end position="211"/>
    </location>
</feature>
<keyword evidence="2" id="KW-1133">Transmembrane helix</keyword>
<feature type="region of interest" description="Disordered" evidence="1">
    <location>
        <begin position="1"/>
        <end position="20"/>
    </location>
</feature>
<keyword evidence="2" id="KW-0472">Membrane</keyword>
<dbReference type="Proteomes" id="UP000799291">
    <property type="component" value="Unassembled WGS sequence"/>
</dbReference>
<keyword evidence="2" id="KW-0812">Transmembrane</keyword>
<protein>
    <submittedName>
        <fullName evidence="3">Uncharacterized protein</fullName>
    </submittedName>
</protein>
<proteinExistence type="predicted"/>
<name>A0A6G1IEY4_9PLEO</name>
<evidence type="ECO:0000256" key="1">
    <source>
        <dbReference type="SAM" id="MobiDB-lite"/>
    </source>
</evidence>
<sequence>MGGFEQANVPEGVETPPKAGKLHRRLKLEFVPTSDLAEHLVYNPKTKSLAVFHQVEWLKAQIRYTKDRKLDEAVEVSLAAGTLPPQLLDETLYTIYVILFPIGINKKSLRFAKRLVRAERPFDRNLLAYDGPVHKLPANFKCVYWSRRLKALQALVEVRPPKNKIVSWFERHTSERNALTVAIIGLFLSALFGFLGLLVGILQVVVSIQAWKYPVQGSSG</sequence>
<evidence type="ECO:0000313" key="4">
    <source>
        <dbReference type="Proteomes" id="UP000799291"/>
    </source>
</evidence>
<organism evidence="3 4">
    <name type="scientific">Lentithecium fluviatile CBS 122367</name>
    <dbReference type="NCBI Taxonomy" id="1168545"/>
    <lineage>
        <taxon>Eukaryota</taxon>
        <taxon>Fungi</taxon>
        <taxon>Dikarya</taxon>
        <taxon>Ascomycota</taxon>
        <taxon>Pezizomycotina</taxon>
        <taxon>Dothideomycetes</taxon>
        <taxon>Pleosporomycetidae</taxon>
        <taxon>Pleosporales</taxon>
        <taxon>Massarineae</taxon>
        <taxon>Lentitheciaceae</taxon>
        <taxon>Lentithecium</taxon>
    </lineage>
</organism>
<evidence type="ECO:0000313" key="3">
    <source>
        <dbReference type="EMBL" id="KAF2676772.1"/>
    </source>
</evidence>
<gene>
    <name evidence="3" type="ORF">K458DRAFT_424526</name>
</gene>
<dbReference type="AlphaFoldDB" id="A0A6G1IEY4"/>
<accession>A0A6G1IEY4</accession>
<evidence type="ECO:0000256" key="2">
    <source>
        <dbReference type="SAM" id="Phobius"/>
    </source>
</evidence>